<feature type="domain" description="Ig-like" evidence="5">
    <location>
        <begin position="64"/>
        <end position="155"/>
    </location>
</feature>
<dbReference type="PANTHER" id="PTHR23268">
    <property type="entry name" value="T-CELL RECEPTOR BETA CHAIN"/>
    <property type="match status" value="1"/>
</dbReference>
<evidence type="ECO:0000256" key="1">
    <source>
        <dbReference type="ARBA" id="ARBA00022729"/>
    </source>
</evidence>
<dbReference type="InterPro" id="IPR036179">
    <property type="entry name" value="Ig-like_dom_sf"/>
</dbReference>
<feature type="region of interest" description="Disordered" evidence="3">
    <location>
        <begin position="164"/>
        <end position="187"/>
    </location>
</feature>
<feature type="compositionally biased region" description="Pro residues" evidence="3">
    <location>
        <begin position="175"/>
        <end position="187"/>
    </location>
</feature>
<protein>
    <recommendedName>
        <fullName evidence="5">Ig-like domain-containing protein</fullName>
    </recommendedName>
</protein>
<dbReference type="GO" id="GO:0002376">
    <property type="term" value="P:immune system process"/>
    <property type="evidence" value="ECO:0007669"/>
    <property type="project" value="UniProtKB-KW"/>
</dbReference>
<keyword evidence="1" id="KW-0732">Signal</keyword>
<proteinExistence type="predicted"/>
<evidence type="ECO:0000256" key="2">
    <source>
        <dbReference type="ARBA" id="ARBA00022859"/>
    </source>
</evidence>
<dbReference type="Pfam" id="PF07686">
    <property type="entry name" value="V-set"/>
    <property type="match status" value="1"/>
</dbReference>
<keyword evidence="2" id="KW-0391">Immunity</keyword>
<evidence type="ECO:0000259" key="5">
    <source>
        <dbReference type="PROSITE" id="PS50835"/>
    </source>
</evidence>
<keyword evidence="4" id="KW-0812">Transmembrane</keyword>
<keyword evidence="4" id="KW-1133">Transmembrane helix</keyword>
<dbReference type="InterPro" id="IPR013106">
    <property type="entry name" value="Ig_V-set"/>
</dbReference>
<dbReference type="GO" id="GO:0007166">
    <property type="term" value="P:cell surface receptor signaling pathway"/>
    <property type="evidence" value="ECO:0007669"/>
    <property type="project" value="TreeGrafter"/>
</dbReference>
<sequence length="187" mass="20441">MCKLSCDSHLTAVTNSACGARGSSRFQPLPLASLTLRLGLYKDAVLAMGSWALYLALCLLGAGPMDAEIYQIRFLLTEAGQDVTLECKQNLGYSAMYWYRQDPGQGLKLIYYSTVVKDIQRGDLSEGYSVSREKQELFPLTVKSARTNQTAVYLCSGGTTVEHGHLSPVHKPTPALQPPIQPPSKNL</sequence>
<evidence type="ECO:0000256" key="3">
    <source>
        <dbReference type="SAM" id="MobiDB-lite"/>
    </source>
</evidence>
<organism evidence="6 7">
    <name type="scientific">Bos indicus x Bos taurus</name>
    <name type="common">Hybrid cattle</name>
    <dbReference type="NCBI Taxonomy" id="30522"/>
    <lineage>
        <taxon>Eukaryota</taxon>
        <taxon>Metazoa</taxon>
        <taxon>Chordata</taxon>
        <taxon>Craniata</taxon>
        <taxon>Vertebrata</taxon>
        <taxon>Euteleostomi</taxon>
        <taxon>Mammalia</taxon>
        <taxon>Eutheria</taxon>
        <taxon>Laurasiatheria</taxon>
        <taxon>Artiodactyla</taxon>
        <taxon>Ruminantia</taxon>
        <taxon>Pecora</taxon>
        <taxon>Bovidae</taxon>
        <taxon>Bovinae</taxon>
        <taxon>Bos</taxon>
    </lineage>
</organism>
<dbReference type="InterPro" id="IPR007110">
    <property type="entry name" value="Ig-like_dom"/>
</dbReference>
<evidence type="ECO:0000313" key="6">
    <source>
        <dbReference type="Ensembl" id="ENSBIXP00000039589.1"/>
    </source>
</evidence>
<name>A0A4W2ERP1_BOBOX</name>
<feature type="transmembrane region" description="Helical" evidence="4">
    <location>
        <begin position="44"/>
        <end position="63"/>
    </location>
</feature>
<dbReference type="Ensembl" id="ENSBIXT00000034077.1">
    <property type="protein sequence ID" value="ENSBIXP00000039589.1"/>
    <property type="gene ID" value="ENSBIXG00000004661.1"/>
</dbReference>
<dbReference type="InterPro" id="IPR050413">
    <property type="entry name" value="TCR_beta_variable"/>
</dbReference>
<evidence type="ECO:0000313" key="7">
    <source>
        <dbReference type="Proteomes" id="UP000314981"/>
    </source>
</evidence>
<dbReference type="PROSITE" id="PS50835">
    <property type="entry name" value="IG_LIKE"/>
    <property type="match status" value="1"/>
</dbReference>
<keyword evidence="4" id="KW-0472">Membrane</keyword>
<dbReference type="SMART" id="SM00406">
    <property type="entry name" value="IGv"/>
    <property type="match status" value="1"/>
</dbReference>
<dbReference type="Gene3D" id="2.60.40.10">
    <property type="entry name" value="Immunoglobulins"/>
    <property type="match status" value="1"/>
</dbReference>
<dbReference type="InterPro" id="IPR013783">
    <property type="entry name" value="Ig-like_fold"/>
</dbReference>
<reference evidence="6 7" key="1">
    <citation type="submission" date="2018-11" db="EMBL/GenBank/DDBJ databases">
        <title>Haplotype-resolved cattle genomes.</title>
        <authorList>
            <person name="Low W.Y."/>
            <person name="Tearle R."/>
            <person name="Bickhart D.M."/>
            <person name="Rosen B.D."/>
            <person name="Koren S."/>
            <person name="Rhie A."/>
            <person name="Hiendleder S."/>
            <person name="Phillippy A.M."/>
            <person name="Smith T.P.L."/>
            <person name="Williams J.L."/>
        </authorList>
    </citation>
    <scope>NUCLEOTIDE SEQUENCE [LARGE SCALE GENOMIC DNA]</scope>
</reference>
<keyword evidence="7" id="KW-1185">Reference proteome</keyword>
<dbReference type="GO" id="GO:0005886">
    <property type="term" value="C:plasma membrane"/>
    <property type="evidence" value="ECO:0007669"/>
    <property type="project" value="TreeGrafter"/>
</dbReference>
<reference evidence="6" key="3">
    <citation type="submission" date="2025-09" db="UniProtKB">
        <authorList>
            <consortium name="Ensembl"/>
        </authorList>
    </citation>
    <scope>IDENTIFICATION</scope>
</reference>
<dbReference type="AlphaFoldDB" id="A0A4W2ERP1"/>
<reference evidence="6" key="2">
    <citation type="submission" date="2025-08" db="UniProtKB">
        <authorList>
            <consortium name="Ensembl"/>
        </authorList>
    </citation>
    <scope>IDENTIFICATION</scope>
</reference>
<dbReference type="STRING" id="30522.A0A4W2ERP1"/>
<accession>A0A4W2ERP1</accession>
<dbReference type="Proteomes" id="UP000314981">
    <property type="component" value="Chromosome 4"/>
</dbReference>
<evidence type="ECO:0000256" key="4">
    <source>
        <dbReference type="SAM" id="Phobius"/>
    </source>
</evidence>
<dbReference type="PANTHER" id="PTHR23268:SF111">
    <property type="entry name" value="IMMUNOGLOBULIN V-SET DOMAIN-CONTAINING PROTEIN"/>
    <property type="match status" value="1"/>
</dbReference>
<dbReference type="OMA" id="TTVEHGH"/>
<dbReference type="SUPFAM" id="SSF48726">
    <property type="entry name" value="Immunoglobulin"/>
    <property type="match status" value="1"/>
</dbReference>